<dbReference type="AlphaFoldDB" id="A0A9W4N1G6"/>
<dbReference type="SUPFAM" id="SSF51735">
    <property type="entry name" value="NAD(P)-binding Rossmann-fold domains"/>
    <property type="match status" value="1"/>
</dbReference>
<feature type="domain" description="PRISE-like Rossmann-fold" evidence="1">
    <location>
        <begin position="8"/>
        <end position="384"/>
    </location>
</feature>
<dbReference type="Gene3D" id="3.40.50.720">
    <property type="entry name" value="NAD(P)-binding Rossmann-like Domain"/>
    <property type="match status" value="1"/>
</dbReference>
<name>A0A9W4N1G6_9EURO</name>
<dbReference type="Proteomes" id="UP001152646">
    <property type="component" value="Unassembled WGS sequence"/>
</dbReference>
<accession>A0A9W4N1G6</accession>
<dbReference type="CDD" id="cd08948">
    <property type="entry name" value="5beta-POR_like_SDR_a"/>
    <property type="match status" value="1"/>
</dbReference>
<comment type="caution">
    <text evidence="2">The sequence shown here is derived from an EMBL/GenBank/DDBJ whole genome shotgun (WGS) entry which is preliminary data.</text>
</comment>
<dbReference type="Pfam" id="PF22917">
    <property type="entry name" value="PRISE"/>
    <property type="match status" value="1"/>
</dbReference>
<gene>
    <name evidence="2" type="ORF">PSALAMII_LOCUS113</name>
</gene>
<dbReference type="InterPro" id="IPR036291">
    <property type="entry name" value="NAD(P)-bd_dom_sf"/>
</dbReference>
<dbReference type="PANTHER" id="PTHR32487:SF8">
    <property type="entry name" value="NAD-DEPENDENT EPIMERASE_DEHYDRATASE DOMAIN-CONTAINING PROTEIN"/>
    <property type="match status" value="1"/>
</dbReference>
<reference evidence="2" key="1">
    <citation type="submission" date="2021-07" db="EMBL/GenBank/DDBJ databases">
        <authorList>
            <person name="Branca A.L. A."/>
        </authorList>
    </citation>
    <scope>NUCLEOTIDE SEQUENCE</scope>
</reference>
<dbReference type="InterPro" id="IPR055222">
    <property type="entry name" value="PRISE-like_Rossmann-fold"/>
</dbReference>
<evidence type="ECO:0000313" key="2">
    <source>
        <dbReference type="EMBL" id="CAG8222205.1"/>
    </source>
</evidence>
<evidence type="ECO:0000259" key="1">
    <source>
        <dbReference type="Pfam" id="PF22917"/>
    </source>
</evidence>
<sequence length="386" mass="43181">MPQIEKNALVFGASGISGWSLMNQCLQYPSKDAFKSVTGLCNRPLSKQDACLPDDDRLKIISGVDLTQSVDTVTEQLKTIENIGSINIVFFCAYIDGSDFASRRQLNTSILRASIESLENAGANLETVILQTGGKGYGLEFSQILDIRPPLYEHMPRIPEPWRSNVFYYEQYDTLERLSEGGRKWSFSEIRPDGIIGFVPGSNAMNLAQGIAMYLTLYREVNGRGARVPFPGTAHGYASQHSDTFQDILSKMEIFAALNRDRCTHGSSFNVANGETVSWAQVWPGICAYFGLVGDGPGDQLVIIQDFVMKHQELWDQLVESHGLRAGSITSFNWPFIHFMLVEFDFDRQYSLDLARSVGFKESIDTVDGYRIAFDRMVKAKLIPSF</sequence>
<proteinExistence type="predicted"/>
<organism evidence="2 3">
    <name type="scientific">Penicillium salamii</name>
    <dbReference type="NCBI Taxonomy" id="1612424"/>
    <lineage>
        <taxon>Eukaryota</taxon>
        <taxon>Fungi</taxon>
        <taxon>Dikarya</taxon>
        <taxon>Ascomycota</taxon>
        <taxon>Pezizomycotina</taxon>
        <taxon>Eurotiomycetes</taxon>
        <taxon>Eurotiomycetidae</taxon>
        <taxon>Eurotiales</taxon>
        <taxon>Aspergillaceae</taxon>
        <taxon>Penicillium</taxon>
    </lineage>
</organism>
<protein>
    <recommendedName>
        <fullName evidence="1">PRISE-like Rossmann-fold domain-containing protein</fullName>
    </recommendedName>
</protein>
<dbReference type="OrthoDB" id="1731983at2759"/>
<dbReference type="PANTHER" id="PTHR32487">
    <property type="entry name" value="3-OXO-DELTA(4,5)-STEROID 5-BETA-REDUCTASE"/>
    <property type="match status" value="1"/>
</dbReference>
<evidence type="ECO:0000313" key="3">
    <source>
        <dbReference type="Proteomes" id="UP001152646"/>
    </source>
</evidence>
<dbReference type="EMBL" id="CAJVPA010000011">
    <property type="protein sequence ID" value="CAG8222205.1"/>
    <property type="molecule type" value="Genomic_DNA"/>
</dbReference>